<evidence type="ECO:0000259" key="5">
    <source>
        <dbReference type="PROSITE" id="PS50865"/>
    </source>
</evidence>
<feature type="domain" description="MYND-type" evidence="5">
    <location>
        <begin position="167"/>
        <end position="209"/>
    </location>
</feature>
<dbReference type="STRING" id="154538.A0A1M2W1K7"/>
<evidence type="ECO:0000256" key="4">
    <source>
        <dbReference type="PROSITE-ProRule" id="PRU00134"/>
    </source>
</evidence>
<keyword evidence="3" id="KW-0862">Zinc</keyword>
<dbReference type="OrthoDB" id="2748585at2759"/>
<comment type="caution">
    <text evidence="6">The sequence shown here is derived from an EMBL/GenBank/DDBJ whole genome shotgun (WGS) entry which is preliminary data.</text>
</comment>
<gene>
    <name evidence="6" type="ORF">TRAPUB_9785</name>
</gene>
<dbReference type="EMBL" id="MNAD01000373">
    <property type="protein sequence ID" value="OJT13686.1"/>
    <property type="molecule type" value="Genomic_DNA"/>
</dbReference>
<dbReference type="PROSITE" id="PS50865">
    <property type="entry name" value="ZF_MYND_2"/>
    <property type="match status" value="1"/>
</dbReference>
<sequence>MCADGALSVLAPLIQLGGKYSTSGLPPDTQVHVIMKANCIAACAYLRKFKATPERVSAAELDAQRLTSPDGALRAPDAVNCILHAIDYANQAACMQFIRRVVLLVGATFRDLTERIGLDVWSFKQYAPLWHAVERCEYELSVKKYLEEWRKKPVVLFPAKVCASPGCFGCLEGKDQWEPCCGNCAWDRKPWYCSSTCRAKEWENHRASCKPPRAMWPVKLPSSVAPDWNMRDLFIRKLVPNGPVEQIEVVPKDVVNTLDTRNGTVVWVWDMPSLCVPGETVQCVLKRYTHLLGRDTYGRPCIDGALLELAPLLDRHYGGNLKYSAAAPRVITHALDIIMKAHSLAAYAYFLKYTATPDRQRGAADDAQHFPLPAALRADDATVDSLIYAADHANFAACMQFISPAVLLAGGAFRDLAEYLGLDVWSGIKRYAPLWFALEWANRQTFDTKFPAGWVLDMREYLTAQAVCLAPGCDQSPGQKEDKQWCRGTCAWDCKPWYCSDKCRRKDWENHLQYCTPPRVIAVEIPPPCVTVDQSTRDVLFRDKLYPEGVSEVTQVEIMPDDANELDARNGTIQEEWELPSPYVFGETVKVVLKNYGPRHPNYK</sequence>
<evidence type="ECO:0000313" key="6">
    <source>
        <dbReference type="EMBL" id="OJT13686.1"/>
    </source>
</evidence>
<dbReference type="Proteomes" id="UP000184267">
    <property type="component" value="Unassembled WGS sequence"/>
</dbReference>
<evidence type="ECO:0000256" key="2">
    <source>
        <dbReference type="ARBA" id="ARBA00022771"/>
    </source>
</evidence>
<keyword evidence="7" id="KW-1185">Reference proteome</keyword>
<evidence type="ECO:0000256" key="1">
    <source>
        <dbReference type="ARBA" id="ARBA00022723"/>
    </source>
</evidence>
<evidence type="ECO:0000256" key="3">
    <source>
        <dbReference type="ARBA" id="ARBA00022833"/>
    </source>
</evidence>
<protein>
    <recommendedName>
        <fullName evidence="5">MYND-type domain-containing protein</fullName>
    </recommendedName>
</protein>
<keyword evidence="2 4" id="KW-0863">Zinc-finger</keyword>
<dbReference type="AlphaFoldDB" id="A0A1M2W1K7"/>
<proteinExistence type="predicted"/>
<organism evidence="6 7">
    <name type="scientific">Trametes pubescens</name>
    <name type="common">White-rot fungus</name>
    <dbReference type="NCBI Taxonomy" id="154538"/>
    <lineage>
        <taxon>Eukaryota</taxon>
        <taxon>Fungi</taxon>
        <taxon>Dikarya</taxon>
        <taxon>Basidiomycota</taxon>
        <taxon>Agaricomycotina</taxon>
        <taxon>Agaricomycetes</taxon>
        <taxon>Polyporales</taxon>
        <taxon>Polyporaceae</taxon>
        <taxon>Trametes</taxon>
    </lineage>
</organism>
<reference evidence="6 7" key="1">
    <citation type="submission" date="2016-10" db="EMBL/GenBank/DDBJ databases">
        <title>Genome sequence of the basidiomycete white-rot fungus Trametes pubescens.</title>
        <authorList>
            <person name="Makela M.R."/>
            <person name="Granchi Z."/>
            <person name="Peng M."/>
            <person name="De Vries R.P."/>
            <person name="Grigoriev I."/>
            <person name="Riley R."/>
            <person name="Hilden K."/>
        </authorList>
    </citation>
    <scope>NUCLEOTIDE SEQUENCE [LARGE SCALE GENOMIC DNA]</scope>
    <source>
        <strain evidence="6 7">FBCC735</strain>
    </source>
</reference>
<dbReference type="InterPro" id="IPR002893">
    <property type="entry name" value="Znf_MYND"/>
</dbReference>
<evidence type="ECO:0000313" key="7">
    <source>
        <dbReference type="Proteomes" id="UP000184267"/>
    </source>
</evidence>
<name>A0A1M2W1K7_TRAPU</name>
<keyword evidence="1" id="KW-0479">Metal-binding</keyword>
<accession>A0A1M2W1K7</accession>
<dbReference type="GO" id="GO:0008270">
    <property type="term" value="F:zinc ion binding"/>
    <property type="evidence" value="ECO:0007669"/>
    <property type="project" value="UniProtKB-KW"/>
</dbReference>